<evidence type="ECO:0000313" key="3">
    <source>
        <dbReference type="EMBL" id="KAK0669945.1"/>
    </source>
</evidence>
<keyword evidence="1" id="KW-0175">Coiled coil</keyword>
<dbReference type="Proteomes" id="UP001174997">
    <property type="component" value="Unassembled WGS sequence"/>
</dbReference>
<feature type="compositionally biased region" description="Low complexity" evidence="2">
    <location>
        <begin position="15"/>
        <end position="29"/>
    </location>
</feature>
<evidence type="ECO:0000256" key="2">
    <source>
        <dbReference type="SAM" id="MobiDB-lite"/>
    </source>
</evidence>
<feature type="region of interest" description="Disordered" evidence="2">
    <location>
        <begin position="1"/>
        <end position="57"/>
    </location>
</feature>
<gene>
    <name evidence="3" type="ORF">QBC41DRAFT_302073</name>
</gene>
<organism evidence="3 4">
    <name type="scientific">Cercophora samala</name>
    <dbReference type="NCBI Taxonomy" id="330535"/>
    <lineage>
        <taxon>Eukaryota</taxon>
        <taxon>Fungi</taxon>
        <taxon>Dikarya</taxon>
        <taxon>Ascomycota</taxon>
        <taxon>Pezizomycotina</taxon>
        <taxon>Sordariomycetes</taxon>
        <taxon>Sordariomycetidae</taxon>
        <taxon>Sordariales</taxon>
        <taxon>Lasiosphaeriaceae</taxon>
        <taxon>Cercophora</taxon>
    </lineage>
</organism>
<sequence>MYSLRSMRSRPSEGSTTTSALSQTTTNTTRDNPSAQKPGTNKRKRVAETESEDNDDVLLEGTKQRLKLEHQDDAAQLGETSPSVLATKLQELKEKLNAMEEQLTAKDLVILAANQEKQRMDELLQDKETRLQQELLSIESLRDSNQRVNNMCEGVISRNQLAYQRQTGDLQAAKETIKKQVQDLGAANNTIIGLKSEVMVLQSKKRDEMKQAVERIARMEKEFERSSALKDQQLAAANSTTAELKQHQLDLSKTRDELTNTTKYLFDALKSNGELVKANDSLKKTRTTLQQVSQSNNLELNYLVSTLCGLVTKLDVPARDWGNFLQCNNYRMIQYAIRGSLVGSRWRVDPAWPIRRESQAEIPETEYPKFDNDEVLILSLCAISRGDDLSTSKRALDLLRKLIEVLSTATLARIPIIKTVISDLCDKCTKKTSTELSALQAAFLLLQLDEIIRLRWAEMCGIKERLVEWMVSNNPSLETLCSTIEDQGHLLDVCEKIGYVFRCNGGEDEPSSLEERGADYGVIPVAGSGGFFMARWDSRGTQHLWAIAGERVRFEEVGDDRYMLLHIDASDTKHENICIWLDSVDREEVERMLMGQTSAVVM</sequence>
<name>A0AA39ZFB9_9PEZI</name>
<proteinExistence type="predicted"/>
<accession>A0AA39ZFB9</accession>
<dbReference type="AlphaFoldDB" id="A0AA39ZFB9"/>
<feature type="coiled-coil region" evidence="1">
    <location>
        <begin position="202"/>
        <end position="257"/>
    </location>
</feature>
<keyword evidence="4" id="KW-1185">Reference proteome</keyword>
<comment type="caution">
    <text evidence="3">The sequence shown here is derived from an EMBL/GenBank/DDBJ whole genome shotgun (WGS) entry which is preliminary data.</text>
</comment>
<evidence type="ECO:0000256" key="1">
    <source>
        <dbReference type="SAM" id="Coils"/>
    </source>
</evidence>
<feature type="coiled-coil region" evidence="1">
    <location>
        <begin position="86"/>
        <end position="130"/>
    </location>
</feature>
<reference evidence="3" key="1">
    <citation type="submission" date="2023-06" db="EMBL/GenBank/DDBJ databases">
        <title>Genome-scale phylogeny and comparative genomics of the fungal order Sordariales.</title>
        <authorList>
            <consortium name="Lawrence Berkeley National Laboratory"/>
            <person name="Hensen N."/>
            <person name="Bonometti L."/>
            <person name="Westerberg I."/>
            <person name="Brannstrom I.O."/>
            <person name="Guillou S."/>
            <person name="Cros-Aarteil S."/>
            <person name="Calhoun S."/>
            <person name="Haridas S."/>
            <person name="Kuo A."/>
            <person name="Mondo S."/>
            <person name="Pangilinan J."/>
            <person name="Riley R."/>
            <person name="Labutti K."/>
            <person name="Andreopoulos B."/>
            <person name="Lipzen A."/>
            <person name="Chen C."/>
            <person name="Yanf M."/>
            <person name="Daum C."/>
            <person name="Ng V."/>
            <person name="Clum A."/>
            <person name="Steindorff A."/>
            <person name="Ohm R."/>
            <person name="Martin F."/>
            <person name="Silar P."/>
            <person name="Natvig D."/>
            <person name="Lalanne C."/>
            <person name="Gautier V."/>
            <person name="Ament-Velasquez S.L."/>
            <person name="Kruys A."/>
            <person name="Hutchinson M.I."/>
            <person name="Powell A.J."/>
            <person name="Barry K."/>
            <person name="Miller A.N."/>
            <person name="Grigoriev I.V."/>
            <person name="Debuchy R."/>
            <person name="Gladieux P."/>
            <person name="Thoren M.H."/>
            <person name="Johannesson H."/>
        </authorList>
    </citation>
    <scope>NUCLEOTIDE SEQUENCE</scope>
    <source>
        <strain evidence="3">CBS 307.81</strain>
    </source>
</reference>
<feature type="compositionally biased region" description="Polar residues" evidence="2">
    <location>
        <begin position="30"/>
        <end position="39"/>
    </location>
</feature>
<protein>
    <submittedName>
        <fullName evidence="3">Uncharacterized protein</fullName>
    </submittedName>
</protein>
<evidence type="ECO:0000313" key="4">
    <source>
        <dbReference type="Proteomes" id="UP001174997"/>
    </source>
</evidence>
<dbReference type="EMBL" id="JAULSY010000037">
    <property type="protein sequence ID" value="KAK0669945.1"/>
    <property type="molecule type" value="Genomic_DNA"/>
</dbReference>